<feature type="compositionally biased region" description="Acidic residues" evidence="2">
    <location>
        <begin position="30"/>
        <end position="46"/>
    </location>
</feature>
<feature type="region of interest" description="Disordered" evidence="2">
    <location>
        <begin position="1"/>
        <end position="91"/>
    </location>
</feature>
<dbReference type="GeneID" id="25264119"/>
<name>A0A066WDL4_TILAU</name>
<dbReference type="OMA" id="KGWHDDE"/>
<dbReference type="InterPro" id="IPR024253">
    <property type="entry name" value="Phosducin_thioredoxin-like_dom"/>
</dbReference>
<evidence type="ECO:0000256" key="1">
    <source>
        <dbReference type="ARBA" id="ARBA00009686"/>
    </source>
</evidence>
<feature type="non-terminal residue" evidence="4">
    <location>
        <position position="367"/>
    </location>
</feature>
<comment type="similarity">
    <text evidence="1">Belongs to the phosducin family.</text>
</comment>
<dbReference type="PANTHER" id="PTHR46052:SF1">
    <property type="entry name" value="PHOSDUCIN-LIKE PROTEIN"/>
    <property type="match status" value="1"/>
</dbReference>
<sequence length="367" mass="41012">MSDTLEQLMLQGAASKGDGYGPERRINGDPSEDSDVSVPNTDDELGSDLSGNEEWGDREFAAKDVHGGTGGSARRGAPSTRTGPKGVIHDRQVQDTIDKAKRQAQVNAINRRLECMALTTNTWEEDEKQRKSDARNRADGANKQAEKPSGENRCGQQASIEELAARERRREQRMNEIKAQVAARSLGGSKVVRGPNTWFGHLREVDARGYVDAIDRTEDGTFVVIHIYSKRIVACTKISAALTSLARQYPQTKFLQVQATKIEFGCSAEENGVSGEWEDDEDEDREESSSRRRLRELEMDEQAADVLPTLLVYQAGQLLYNLVRIDLDDDWGKGEERDIRDALQSRGVLREDNEERYVLYSDEDGSD</sequence>
<dbReference type="InParanoid" id="A0A066WDL4"/>
<dbReference type="RefSeq" id="XP_013244277.1">
    <property type="nucleotide sequence ID" value="XM_013388823.1"/>
</dbReference>
<feature type="domain" description="Phosducin" evidence="3">
    <location>
        <begin position="79"/>
        <end position="263"/>
    </location>
</feature>
<dbReference type="Proteomes" id="UP000027361">
    <property type="component" value="Unassembled WGS sequence"/>
</dbReference>
<evidence type="ECO:0000313" key="4">
    <source>
        <dbReference type="EMBL" id="KDN49194.1"/>
    </source>
</evidence>
<dbReference type="PANTHER" id="PTHR46052">
    <property type="entry name" value="PHOSDUCIN-LIKE PROTEIN"/>
    <property type="match status" value="1"/>
</dbReference>
<dbReference type="Pfam" id="PF02114">
    <property type="entry name" value="Phosducin"/>
    <property type="match status" value="1"/>
</dbReference>
<evidence type="ECO:0000259" key="3">
    <source>
        <dbReference type="Pfam" id="PF02114"/>
    </source>
</evidence>
<reference evidence="4 5" key="1">
    <citation type="submission" date="2014-05" db="EMBL/GenBank/DDBJ databases">
        <title>Draft genome sequence of a rare smut relative, Tilletiaria anomala UBC 951.</title>
        <authorList>
            <consortium name="DOE Joint Genome Institute"/>
            <person name="Toome M."/>
            <person name="Kuo A."/>
            <person name="Henrissat B."/>
            <person name="Lipzen A."/>
            <person name="Tritt A."/>
            <person name="Yoshinaga Y."/>
            <person name="Zane M."/>
            <person name="Barry K."/>
            <person name="Grigoriev I.V."/>
            <person name="Spatafora J.W."/>
            <person name="Aimea M.C."/>
        </authorList>
    </citation>
    <scope>NUCLEOTIDE SEQUENCE [LARGE SCALE GENOMIC DNA]</scope>
    <source>
        <strain evidence="4 5">UBC 951</strain>
    </source>
</reference>
<feature type="compositionally biased region" description="Basic and acidic residues" evidence="2">
    <location>
        <begin position="127"/>
        <end position="150"/>
    </location>
</feature>
<feature type="region of interest" description="Disordered" evidence="2">
    <location>
        <begin position="271"/>
        <end position="294"/>
    </location>
</feature>
<dbReference type="AlphaFoldDB" id="A0A066WDL4"/>
<organism evidence="4 5">
    <name type="scientific">Tilletiaria anomala (strain ATCC 24038 / CBS 436.72 / UBC 951)</name>
    <dbReference type="NCBI Taxonomy" id="1037660"/>
    <lineage>
        <taxon>Eukaryota</taxon>
        <taxon>Fungi</taxon>
        <taxon>Dikarya</taxon>
        <taxon>Basidiomycota</taxon>
        <taxon>Ustilaginomycotina</taxon>
        <taxon>Exobasidiomycetes</taxon>
        <taxon>Georgefischeriales</taxon>
        <taxon>Tilletiariaceae</taxon>
        <taxon>Tilletiaria</taxon>
    </lineage>
</organism>
<gene>
    <name evidence="4" type="ORF">K437DRAFT_255316</name>
</gene>
<feature type="compositionally biased region" description="Acidic residues" evidence="2">
    <location>
        <begin position="276"/>
        <end position="286"/>
    </location>
</feature>
<dbReference type="Gene3D" id="3.40.30.10">
    <property type="entry name" value="Glutaredoxin"/>
    <property type="match status" value="1"/>
</dbReference>
<keyword evidence="5" id="KW-1185">Reference proteome</keyword>
<dbReference type="EMBL" id="JMSN01000022">
    <property type="protein sequence ID" value="KDN49194.1"/>
    <property type="molecule type" value="Genomic_DNA"/>
</dbReference>
<dbReference type="InterPro" id="IPR051499">
    <property type="entry name" value="Phosducin-like_reg"/>
</dbReference>
<evidence type="ECO:0000256" key="2">
    <source>
        <dbReference type="SAM" id="MobiDB-lite"/>
    </source>
</evidence>
<dbReference type="InterPro" id="IPR036249">
    <property type="entry name" value="Thioredoxin-like_sf"/>
</dbReference>
<dbReference type="HOGENOM" id="CLU_696757_0_0_1"/>
<proteinExistence type="inferred from homology"/>
<protein>
    <submittedName>
        <fullName evidence="4">Thioredoxin-like protein</fullName>
    </submittedName>
</protein>
<dbReference type="STRING" id="1037660.A0A066WDL4"/>
<evidence type="ECO:0000313" key="5">
    <source>
        <dbReference type="Proteomes" id="UP000027361"/>
    </source>
</evidence>
<feature type="region of interest" description="Disordered" evidence="2">
    <location>
        <begin position="123"/>
        <end position="156"/>
    </location>
</feature>
<feature type="compositionally biased region" description="Basic and acidic residues" evidence="2">
    <location>
        <begin position="55"/>
        <end position="66"/>
    </location>
</feature>
<dbReference type="SUPFAM" id="SSF52833">
    <property type="entry name" value="Thioredoxin-like"/>
    <property type="match status" value="1"/>
</dbReference>
<dbReference type="OrthoDB" id="70588at2759"/>
<accession>A0A066WDL4</accession>
<comment type="caution">
    <text evidence="4">The sequence shown here is derived from an EMBL/GenBank/DDBJ whole genome shotgun (WGS) entry which is preliminary data.</text>
</comment>